<dbReference type="Pfam" id="PF02538">
    <property type="entry name" value="Hydantoinase_B"/>
    <property type="match status" value="1"/>
</dbReference>
<feature type="domain" description="Hydantoinase/oxoprolinase N-terminal" evidence="5">
    <location>
        <begin position="14"/>
        <end position="225"/>
    </location>
</feature>
<gene>
    <name evidence="6" type="ORF">FISHEDRAFT_76801</name>
</gene>
<comment type="similarity">
    <text evidence="1">Belongs to the oxoprolinase family.</text>
</comment>
<dbReference type="GO" id="GO:0006749">
    <property type="term" value="P:glutathione metabolic process"/>
    <property type="evidence" value="ECO:0007669"/>
    <property type="project" value="TreeGrafter"/>
</dbReference>
<accession>A0A0D7A5Z6</accession>
<organism evidence="6 7">
    <name type="scientific">Fistulina hepatica ATCC 64428</name>
    <dbReference type="NCBI Taxonomy" id="1128425"/>
    <lineage>
        <taxon>Eukaryota</taxon>
        <taxon>Fungi</taxon>
        <taxon>Dikarya</taxon>
        <taxon>Basidiomycota</taxon>
        <taxon>Agaricomycotina</taxon>
        <taxon>Agaricomycetes</taxon>
        <taxon>Agaricomycetidae</taxon>
        <taxon>Agaricales</taxon>
        <taxon>Fistulinaceae</taxon>
        <taxon>Fistulina</taxon>
    </lineage>
</organism>
<dbReference type="PANTHER" id="PTHR11365:SF26">
    <property type="entry name" value="5-OXOPROLINASE"/>
    <property type="match status" value="1"/>
</dbReference>
<dbReference type="Pfam" id="PF01968">
    <property type="entry name" value="Hydantoinase_A"/>
    <property type="match status" value="1"/>
</dbReference>
<evidence type="ECO:0000259" key="3">
    <source>
        <dbReference type="Pfam" id="PF01968"/>
    </source>
</evidence>
<dbReference type="Proteomes" id="UP000054144">
    <property type="component" value="Unassembled WGS sequence"/>
</dbReference>
<keyword evidence="7" id="KW-1185">Reference proteome</keyword>
<dbReference type="OrthoDB" id="3643at2759"/>
<feature type="region of interest" description="Disordered" evidence="2">
    <location>
        <begin position="1246"/>
        <end position="1275"/>
    </location>
</feature>
<dbReference type="Pfam" id="PF05378">
    <property type="entry name" value="Hydant_A_N"/>
    <property type="match status" value="1"/>
</dbReference>
<dbReference type="InterPro" id="IPR003692">
    <property type="entry name" value="Hydantoinase_B"/>
</dbReference>
<evidence type="ECO:0000259" key="5">
    <source>
        <dbReference type="Pfam" id="PF05378"/>
    </source>
</evidence>
<dbReference type="PANTHER" id="PTHR11365">
    <property type="entry name" value="5-OXOPROLINASE RELATED"/>
    <property type="match status" value="1"/>
</dbReference>
<dbReference type="GO" id="GO:0017168">
    <property type="term" value="F:5-oxoprolinase (ATP-hydrolyzing) activity"/>
    <property type="evidence" value="ECO:0007669"/>
    <property type="project" value="TreeGrafter"/>
</dbReference>
<dbReference type="EMBL" id="KN882059">
    <property type="protein sequence ID" value="KIY45311.1"/>
    <property type="molecule type" value="Genomic_DNA"/>
</dbReference>
<sequence length="1292" mass="139447">MPSTSADRTGRITIAIDRGGTFTDVLGIVPGWDEDICLKLLSVDPDNYPDAPTEGIRRVLEIALGTPIPRGMPLDTSAIEVIRQGTTIATNALLERKGIKSALLITKGFKDLLVIGNQSRPALFDLNIKKPGVLFEKVIEVDERVTLADSVGDVPRPLNAELPENHVRGVSGDIVQILKPVDEAAVLCGLRTLWNEGFRSIAIVLTHSYTFPDHELAIAALARRIGFEHVSVSSQLQAMARLVPRGASATADAYLTPHIRAYLDGFARGFADGLDTVRVEFMQSDGGLVNHKAFSGLRAILSGPAGGVVGYARTSYSPEDGVGCIGFDMGGTSTDVSRYAGALEHVFETVTAGVTIQVAQCDINTVASGGGSMLFWKNGLFVCGPESAGAHPGPACYRKGGPLTVTDANLFLGRIQPDYFPKIFGRNEDQSLDIEVTRRKFEELTAIVNKDTGGSKTPEEVASGFLAVANESMARPIRSLSEGRGCSLKDNNLASFGGAGGQHACPLARILGINTVIIHKYSSVLSAYGMALADVVSEQTMPASEIWGAGGAQGRLAKKFDALITRAFDDLRSQLDASTEIRYEEFLFMRYDGSDAQLIIAEPKNGDYGKAFLETHQKEFQFLLPGRKILVDDVRVRGVAVNKEGRKDGGSRLYAERQATEGRTVDSTKADSVAKVYFEETGHIDTPLYLLNNMNLGDQVVGPAIIIDKTQTLLVTPGAVATILSSHVIIDVGLGERCQISSDIIDPVMTSVFGHRFMAIAEMMGRTLQKTSVSLQIKERLDFSCAIFDDEGYLVANAPHVPYQLNYWKGNLRRGDVLVSNMPQAGGSHLPDITVVTPVFREGSDDEIIFFVASRGHHGDIGGLDANSMPPDSTELWQEGARIHSMKLISDGNFNEEEITAIFKEAGNYPNCKASRRIQDNINDMLAQAAANTVGALHIEELFKEFTGPVAYMRAIRANAEVSVRQLFKDSAKRMGKVLHAIDYMDNGAPVELTISLNEEEGSAIFDFEGSSPEVNANTNAPTAVVRSALTYCMRCLVGTDMPLNAGVMVPIDLRVPENSIVSPSEYAAVCSGNTEVSQRVTDVVFKAFRAISGSQGCMNVFHFNYRDYAYGETICGGSGAGPGWHGTSGVHIHMTNTRITDVEIIEKRYPVVVREFSIREGSGGIGKWNGGNGVHREFEFLRPVKASLIGERRVTQPYGMEGGSPGQRGAHYWMRIGPDGKMRKVSVGPKGTIQLQAGERLIIHTPGGGAWGSPDEVEMPSPKPTPESAKKPFWTGMGSLASFLNAQSEGG</sequence>
<reference evidence="6 7" key="1">
    <citation type="journal article" date="2015" name="Fungal Genet. Biol.">
        <title>Evolution of novel wood decay mechanisms in Agaricales revealed by the genome sequences of Fistulina hepatica and Cylindrobasidium torrendii.</title>
        <authorList>
            <person name="Floudas D."/>
            <person name="Held B.W."/>
            <person name="Riley R."/>
            <person name="Nagy L.G."/>
            <person name="Koehler G."/>
            <person name="Ransdell A.S."/>
            <person name="Younus H."/>
            <person name="Chow J."/>
            <person name="Chiniquy J."/>
            <person name="Lipzen A."/>
            <person name="Tritt A."/>
            <person name="Sun H."/>
            <person name="Haridas S."/>
            <person name="LaButti K."/>
            <person name="Ohm R.A."/>
            <person name="Kues U."/>
            <person name="Blanchette R.A."/>
            <person name="Grigoriev I.V."/>
            <person name="Minto R.E."/>
            <person name="Hibbett D.S."/>
        </authorList>
    </citation>
    <scope>NUCLEOTIDE SEQUENCE [LARGE SCALE GENOMIC DNA]</scope>
    <source>
        <strain evidence="6 7">ATCC 64428</strain>
    </source>
</reference>
<dbReference type="GO" id="GO:0005829">
    <property type="term" value="C:cytosol"/>
    <property type="evidence" value="ECO:0007669"/>
    <property type="project" value="TreeGrafter"/>
</dbReference>
<dbReference type="InterPro" id="IPR045079">
    <property type="entry name" value="Oxoprolinase-like"/>
</dbReference>
<evidence type="ECO:0000256" key="2">
    <source>
        <dbReference type="SAM" id="MobiDB-lite"/>
    </source>
</evidence>
<evidence type="ECO:0000256" key="1">
    <source>
        <dbReference type="ARBA" id="ARBA00010403"/>
    </source>
</evidence>
<name>A0A0D7A5Z6_9AGAR</name>
<proteinExistence type="inferred from homology"/>
<dbReference type="InterPro" id="IPR008040">
    <property type="entry name" value="Hydant_A_N"/>
</dbReference>
<evidence type="ECO:0000313" key="7">
    <source>
        <dbReference type="Proteomes" id="UP000054144"/>
    </source>
</evidence>
<protein>
    <recommendedName>
        <fullName evidence="8">5-oxoprolinase</fullName>
    </recommendedName>
</protein>
<feature type="domain" description="Hydantoinase A/oxoprolinase" evidence="3">
    <location>
        <begin position="245"/>
        <end position="538"/>
    </location>
</feature>
<dbReference type="InterPro" id="IPR002821">
    <property type="entry name" value="Hydantoinase_A"/>
</dbReference>
<evidence type="ECO:0008006" key="8">
    <source>
        <dbReference type="Google" id="ProtNLM"/>
    </source>
</evidence>
<feature type="domain" description="Hydantoinase B/oxoprolinase" evidence="4">
    <location>
        <begin position="746"/>
        <end position="1255"/>
    </location>
</feature>
<evidence type="ECO:0000313" key="6">
    <source>
        <dbReference type="EMBL" id="KIY45311.1"/>
    </source>
</evidence>
<evidence type="ECO:0000259" key="4">
    <source>
        <dbReference type="Pfam" id="PF02538"/>
    </source>
</evidence>